<dbReference type="PANTHER" id="PTHR15071">
    <property type="entry name" value="MANNOSE-6-PHOSPHATE RECEPTOR FAMILY MEMBER"/>
    <property type="match status" value="1"/>
</dbReference>
<evidence type="ECO:0000256" key="7">
    <source>
        <dbReference type="ARBA" id="ARBA00022448"/>
    </source>
</evidence>
<evidence type="ECO:0000256" key="2">
    <source>
        <dbReference type="ARBA" id="ARBA00004358"/>
    </source>
</evidence>
<organism evidence="20 21">
    <name type="scientific">Planoprotostelium fungivorum</name>
    <dbReference type="NCBI Taxonomy" id="1890364"/>
    <lineage>
        <taxon>Eukaryota</taxon>
        <taxon>Amoebozoa</taxon>
        <taxon>Evosea</taxon>
        <taxon>Variosea</taxon>
        <taxon>Cavosteliida</taxon>
        <taxon>Cavosteliaceae</taxon>
        <taxon>Planoprotostelium</taxon>
    </lineage>
</organism>
<keyword evidence="7" id="KW-0813">Transport</keyword>
<dbReference type="InterPro" id="IPR018939">
    <property type="entry name" value="Autophagy-rel_prot_27"/>
</dbReference>
<dbReference type="Proteomes" id="UP000241769">
    <property type="component" value="Unassembled WGS sequence"/>
</dbReference>
<evidence type="ECO:0000256" key="15">
    <source>
        <dbReference type="ARBA" id="ARBA00023136"/>
    </source>
</evidence>
<dbReference type="GO" id="GO:0000139">
    <property type="term" value="C:Golgi membrane"/>
    <property type="evidence" value="ECO:0007669"/>
    <property type="project" value="UniProtKB-SubCell"/>
</dbReference>
<proteinExistence type="inferred from homology"/>
<reference evidence="20 21" key="1">
    <citation type="journal article" date="2018" name="Genome Biol. Evol.">
        <title>Multiple Roots of Fruiting Body Formation in Amoebozoa.</title>
        <authorList>
            <person name="Hillmann F."/>
            <person name="Forbes G."/>
            <person name="Novohradska S."/>
            <person name="Ferling I."/>
            <person name="Riege K."/>
            <person name="Groth M."/>
            <person name="Westermann M."/>
            <person name="Marz M."/>
            <person name="Spaller T."/>
            <person name="Winckler T."/>
            <person name="Schaap P."/>
            <person name="Glockner G."/>
        </authorList>
    </citation>
    <scope>NUCLEOTIDE SEQUENCE [LARGE SCALE GENOMIC DNA]</scope>
    <source>
        <strain evidence="20 21">Jena</strain>
    </source>
</reference>
<evidence type="ECO:0000256" key="8">
    <source>
        <dbReference type="ARBA" id="ARBA00022692"/>
    </source>
</evidence>
<keyword evidence="11 18" id="KW-1133">Transmembrane helix</keyword>
<evidence type="ECO:0000256" key="12">
    <source>
        <dbReference type="ARBA" id="ARBA00023006"/>
    </source>
</evidence>
<accession>A0A2P6MTM7</accession>
<dbReference type="SUPFAM" id="SSF50911">
    <property type="entry name" value="Mannose 6-phosphate receptor domain"/>
    <property type="match status" value="1"/>
</dbReference>
<keyword evidence="13" id="KW-0333">Golgi apparatus</keyword>
<dbReference type="Pfam" id="PF09451">
    <property type="entry name" value="ATG27"/>
    <property type="match status" value="1"/>
</dbReference>
<dbReference type="EMBL" id="MDYQ01000419">
    <property type="protein sequence ID" value="PRP75062.1"/>
    <property type="molecule type" value="Genomic_DNA"/>
</dbReference>
<keyword evidence="21" id="KW-1185">Reference proteome</keyword>
<dbReference type="GO" id="GO:0006914">
    <property type="term" value="P:autophagy"/>
    <property type="evidence" value="ECO:0007669"/>
    <property type="project" value="UniProtKB-KW"/>
</dbReference>
<evidence type="ECO:0000256" key="18">
    <source>
        <dbReference type="SAM" id="Phobius"/>
    </source>
</evidence>
<dbReference type="InterPro" id="IPR009011">
    <property type="entry name" value="Man6P_isomerase_rcpt-bd_dom_sf"/>
</dbReference>
<dbReference type="InParanoid" id="A0A2P6MTM7"/>
<comment type="similarity">
    <text evidence="5">Belongs to the ATG27 family.</text>
</comment>
<protein>
    <recommendedName>
        <fullName evidence="6">Autophagy-related protein 27</fullName>
    </recommendedName>
</protein>
<evidence type="ECO:0000256" key="11">
    <source>
        <dbReference type="ARBA" id="ARBA00022989"/>
    </source>
</evidence>
<evidence type="ECO:0000256" key="1">
    <source>
        <dbReference type="ARBA" id="ARBA00004304"/>
    </source>
</evidence>
<dbReference type="PANTHER" id="PTHR15071:SF0">
    <property type="entry name" value="MANNOSE 6-PHOSPHATE RECEPTOR-LIKE PROTEIN 1"/>
    <property type="match status" value="1"/>
</dbReference>
<dbReference type="PROSITE" id="PS51914">
    <property type="entry name" value="MRH"/>
    <property type="match status" value="1"/>
</dbReference>
<keyword evidence="8 18" id="KW-0812">Transmembrane</keyword>
<evidence type="ECO:0000313" key="20">
    <source>
        <dbReference type="EMBL" id="PRP75062.1"/>
    </source>
</evidence>
<keyword evidence="9" id="KW-0732">Signal</keyword>
<evidence type="ECO:0000256" key="14">
    <source>
        <dbReference type="ARBA" id="ARBA00023128"/>
    </source>
</evidence>
<evidence type="ECO:0000256" key="4">
    <source>
        <dbReference type="ARBA" id="ARBA00004472"/>
    </source>
</evidence>
<dbReference type="AlphaFoldDB" id="A0A2P6MTM7"/>
<keyword evidence="15 18" id="KW-0472">Membrane</keyword>
<sequence length="472" mass="53262">MVKPRTTWTGQEDPERITRMSEFLAKATAADKLTQYLFEESVIQLRQYHEDIVRAGALNKGHLVEVDGYKGIAVWVPPDTKVIITILAQTNLVQPWGIRTMVQTGYFGFLKAMGWSGTLRLRGYHKQDYLRQQIKRAYRAALSMYRLPDPWMVLALDIIEQRHDQDYIDDILPPLFLEHIRLCDAQFRPILLHTNNPQIRNHLTRYLSFVVTHEIACTKEGLVTHTFKENFTEGKAEGAIPLVWATPDPCQYKNETTGELYNINDLRRDTADYTFTVTTGSGKETIILNFCRGISSACESTTPVSVCLSGVFKEAIGKFQGATLKPLPFASPDKGISYYPTSGLNLFDGPTSVRIDLICDLSVTTLAAPSYARGKTADDYIFTFRTASGCPEVPESEDGFIGLGWVLLIVLLIVVVVYLVGGVLVNRFVRKQEPSVYLLPNVEFWRGFPLLVKDGGSFVYNKAMRRQSYTQM</sequence>
<keyword evidence="16" id="KW-1015">Disulfide bond</keyword>
<feature type="transmembrane region" description="Helical" evidence="18">
    <location>
        <begin position="400"/>
        <end position="425"/>
    </location>
</feature>
<evidence type="ECO:0000256" key="5">
    <source>
        <dbReference type="ARBA" id="ARBA00005363"/>
    </source>
</evidence>
<dbReference type="InterPro" id="IPR044865">
    <property type="entry name" value="MRH_dom"/>
</dbReference>
<keyword evidence="10" id="KW-0653">Protein transport</keyword>
<name>A0A2P6MTM7_9EUKA</name>
<keyword evidence="12" id="KW-0072">Autophagy</keyword>
<evidence type="ECO:0000313" key="21">
    <source>
        <dbReference type="Proteomes" id="UP000241769"/>
    </source>
</evidence>
<feature type="domain" description="MRH" evidence="19">
    <location>
        <begin position="248"/>
        <end position="392"/>
    </location>
</feature>
<dbReference type="GO" id="GO:0015031">
    <property type="term" value="P:protein transport"/>
    <property type="evidence" value="ECO:0007669"/>
    <property type="project" value="UniProtKB-KW"/>
</dbReference>
<evidence type="ECO:0000256" key="13">
    <source>
        <dbReference type="ARBA" id="ARBA00023034"/>
    </source>
</evidence>
<comment type="caution">
    <text evidence="20">The sequence shown here is derived from an EMBL/GenBank/DDBJ whole genome shotgun (WGS) entry which is preliminary data.</text>
</comment>
<keyword evidence="17" id="KW-0968">Cytoplasmic vesicle</keyword>
<dbReference type="GO" id="GO:0031966">
    <property type="term" value="C:mitochondrial membrane"/>
    <property type="evidence" value="ECO:0007669"/>
    <property type="project" value="UniProtKB-SubCell"/>
</dbReference>
<evidence type="ECO:0000256" key="16">
    <source>
        <dbReference type="ARBA" id="ARBA00023157"/>
    </source>
</evidence>
<comment type="subcellular location">
    <subcellularLocation>
        <location evidence="2">Cytoplasmic vesicle membrane</location>
        <topology evidence="2">Single-pass type I membrane protein</topology>
    </subcellularLocation>
    <subcellularLocation>
        <location evidence="3">Golgi apparatus membrane</location>
    </subcellularLocation>
    <subcellularLocation>
        <location evidence="1">Mitochondrion membrane</location>
        <topology evidence="1">Single-pass membrane protein</topology>
    </subcellularLocation>
    <subcellularLocation>
        <location evidence="4">Preautophagosomal structure membrane</location>
        <topology evidence="4">Single-pass type I membrane protein</topology>
    </subcellularLocation>
</comment>
<evidence type="ECO:0000256" key="6">
    <source>
        <dbReference type="ARBA" id="ARBA00013776"/>
    </source>
</evidence>
<evidence type="ECO:0000256" key="3">
    <source>
        <dbReference type="ARBA" id="ARBA00004394"/>
    </source>
</evidence>
<evidence type="ECO:0000256" key="10">
    <source>
        <dbReference type="ARBA" id="ARBA00022927"/>
    </source>
</evidence>
<evidence type="ECO:0000256" key="17">
    <source>
        <dbReference type="ARBA" id="ARBA00023329"/>
    </source>
</evidence>
<dbReference type="GO" id="GO:0034045">
    <property type="term" value="C:phagophore assembly site membrane"/>
    <property type="evidence" value="ECO:0007669"/>
    <property type="project" value="UniProtKB-SubCell"/>
</dbReference>
<keyword evidence="14" id="KW-0496">Mitochondrion</keyword>
<dbReference type="Gene3D" id="2.70.130.10">
    <property type="entry name" value="Mannose-6-phosphate receptor binding domain"/>
    <property type="match status" value="1"/>
</dbReference>
<evidence type="ECO:0000256" key="9">
    <source>
        <dbReference type="ARBA" id="ARBA00022729"/>
    </source>
</evidence>
<dbReference type="GO" id="GO:0010008">
    <property type="term" value="C:endosome membrane"/>
    <property type="evidence" value="ECO:0007669"/>
    <property type="project" value="UniProtKB-SubCell"/>
</dbReference>
<gene>
    <name evidence="20" type="ORF">PROFUN_03898</name>
</gene>
<evidence type="ECO:0000259" key="19">
    <source>
        <dbReference type="PROSITE" id="PS51914"/>
    </source>
</evidence>
<dbReference type="OrthoDB" id="29460at2759"/>